<comment type="similarity">
    <text evidence="1 3">Belongs to the UreD family.</text>
</comment>
<accession>A0A2M8W6J2</accession>
<organism evidence="4 5">
    <name type="scientific">Yoonia maricola</name>
    <dbReference type="NCBI Taxonomy" id="420999"/>
    <lineage>
        <taxon>Bacteria</taxon>
        <taxon>Pseudomonadati</taxon>
        <taxon>Pseudomonadota</taxon>
        <taxon>Alphaproteobacteria</taxon>
        <taxon>Rhodobacterales</taxon>
        <taxon>Paracoccaceae</taxon>
        <taxon>Yoonia</taxon>
    </lineage>
</organism>
<comment type="caution">
    <text evidence="4">The sequence shown here is derived from an EMBL/GenBank/DDBJ whole genome shotgun (WGS) entry which is preliminary data.</text>
</comment>
<protein>
    <recommendedName>
        <fullName evidence="3">Urease accessory protein UreD</fullName>
    </recommendedName>
</protein>
<dbReference type="GO" id="GO:0016151">
    <property type="term" value="F:nickel cation binding"/>
    <property type="evidence" value="ECO:0007669"/>
    <property type="project" value="UniProtKB-UniRule"/>
</dbReference>
<dbReference type="PANTHER" id="PTHR33643">
    <property type="entry name" value="UREASE ACCESSORY PROTEIN D"/>
    <property type="match status" value="1"/>
</dbReference>
<dbReference type="OrthoDB" id="9798842at2"/>
<proteinExistence type="inferred from homology"/>
<gene>
    <name evidence="3" type="primary">ureD</name>
    <name evidence="4" type="ORF">BC777_2882</name>
</gene>
<evidence type="ECO:0000313" key="4">
    <source>
        <dbReference type="EMBL" id="PJI86512.1"/>
    </source>
</evidence>
<dbReference type="EMBL" id="PGTY01000002">
    <property type="protein sequence ID" value="PJI86512.1"/>
    <property type="molecule type" value="Genomic_DNA"/>
</dbReference>
<dbReference type="AlphaFoldDB" id="A0A2M8W6J2"/>
<evidence type="ECO:0000313" key="5">
    <source>
        <dbReference type="Proteomes" id="UP000228531"/>
    </source>
</evidence>
<evidence type="ECO:0000256" key="2">
    <source>
        <dbReference type="ARBA" id="ARBA00023186"/>
    </source>
</evidence>
<comment type="function">
    <text evidence="3">Required for maturation of urease via the functional incorporation of the urease nickel metallocenter.</text>
</comment>
<keyword evidence="2 3" id="KW-0143">Chaperone</keyword>
<evidence type="ECO:0000256" key="3">
    <source>
        <dbReference type="HAMAP-Rule" id="MF_01384"/>
    </source>
</evidence>
<dbReference type="InterPro" id="IPR002669">
    <property type="entry name" value="UreD"/>
</dbReference>
<keyword evidence="3" id="KW-0963">Cytoplasm</keyword>
<sequence length="294" mass="31944">MINLCALFKVPELTINLPHHTSFTTTRPAQPRAVGEGALTVTSQPNGRTQIAQLRQAGSTKLVFPQNHSPTLEGIIVNTAGGITGGDRFTLTATAKRDTRLTLTTQAAERAYRAQTGEVGQVTTRLTVKAGAQLNWLPQELILFDHCALQRSLAIDLEVDARLLMVEPIVFGRTAMAEKLHHIRFHDRIRITRNGSPLYLDGMDIVGDAAAHMARPAIANAAKAMASLVWIDPAAASKRDALRKMLPPTAGASLIAPDVLVIRHLASDGFELRRALIPVLDDLTNNSLPISWRL</sequence>
<comment type="subcellular location">
    <subcellularLocation>
        <location evidence="3">Cytoplasm</location>
    </subcellularLocation>
</comment>
<dbReference type="PANTHER" id="PTHR33643:SF1">
    <property type="entry name" value="UREASE ACCESSORY PROTEIN D"/>
    <property type="match status" value="1"/>
</dbReference>
<comment type="subunit">
    <text evidence="3">UreD, UreF and UreG form a complex that acts as a GTP-hydrolysis-dependent molecular chaperone, activating the urease apoprotein by helping to assemble the nickel containing metallocenter of UreC. The UreE protein probably delivers the nickel.</text>
</comment>
<dbReference type="HAMAP" id="MF_01384">
    <property type="entry name" value="UreD"/>
    <property type="match status" value="1"/>
</dbReference>
<evidence type="ECO:0000256" key="1">
    <source>
        <dbReference type="ARBA" id="ARBA00007177"/>
    </source>
</evidence>
<dbReference type="GO" id="GO:0005737">
    <property type="term" value="C:cytoplasm"/>
    <property type="evidence" value="ECO:0007669"/>
    <property type="project" value="UniProtKB-SubCell"/>
</dbReference>
<dbReference type="Pfam" id="PF01774">
    <property type="entry name" value="UreD"/>
    <property type="match status" value="1"/>
</dbReference>
<dbReference type="Proteomes" id="UP000228531">
    <property type="component" value="Unassembled WGS sequence"/>
</dbReference>
<name>A0A2M8W6J2_9RHOB</name>
<keyword evidence="3" id="KW-0996">Nickel insertion</keyword>
<reference evidence="4 5" key="1">
    <citation type="submission" date="2017-11" db="EMBL/GenBank/DDBJ databases">
        <title>Genomic Encyclopedia of Archaeal and Bacterial Type Strains, Phase II (KMG-II): From Individual Species to Whole Genera.</title>
        <authorList>
            <person name="Goeker M."/>
        </authorList>
    </citation>
    <scope>NUCLEOTIDE SEQUENCE [LARGE SCALE GENOMIC DNA]</scope>
    <source>
        <strain evidence="4 5">DSM 29128</strain>
    </source>
</reference>
<keyword evidence="5" id="KW-1185">Reference proteome</keyword>